<evidence type="ECO:0000313" key="10">
    <source>
        <dbReference type="Proteomes" id="UP000259273"/>
    </source>
</evidence>
<evidence type="ECO:0000256" key="1">
    <source>
        <dbReference type="ARBA" id="ARBA00010577"/>
    </source>
</evidence>
<evidence type="ECO:0000313" key="9">
    <source>
        <dbReference type="EMBL" id="HAN27584.1"/>
    </source>
</evidence>
<evidence type="ECO:0000256" key="2">
    <source>
        <dbReference type="ARBA" id="ARBA00016013"/>
    </source>
</evidence>
<dbReference type="STRING" id="1121937.GCA_000423125_00686"/>
<name>A0A3C1KML7_9GAMM</name>
<organism evidence="9 10">
    <name type="scientific">Haliea salexigens</name>
    <dbReference type="NCBI Taxonomy" id="287487"/>
    <lineage>
        <taxon>Bacteria</taxon>
        <taxon>Pseudomonadati</taxon>
        <taxon>Pseudomonadota</taxon>
        <taxon>Gammaproteobacteria</taxon>
        <taxon>Cellvibrionales</taxon>
        <taxon>Halieaceae</taxon>
        <taxon>Haliea</taxon>
    </lineage>
</organism>
<keyword evidence="9" id="KW-0969">Cilium</keyword>
<evidence type="ECO:0000256" key="5">
    <source>
        <dbReference type="RuleBase" id="RU362076"/>
    </source>
</evidence>
<dbReference type="Gene3D" id="2.60.40.4070">
    <property type="match status" value="1"/>
</dbReference>
<evidence type="ECO:0000259" key="7">
    <source>
        <dbReference type="Pfam" id="PF13860"/>
    </source>
</evidence>
<dbReference type="Gene3D" id="2.30.30.910">
    <property type="match status" value="1"/>
</dbReference>
<evidence type="ECO:0000259" key="8">
    <source>
        <dbReference type="Pfam" id="PF13861"/>
    </source>
</evidence>
<dbReference type="Pfam" id="PF13860">
    <property type="entry name" value="FlgD_ig"/>
    <property type="match status" value="1"/>
</dbReference>
<dbReference type="InterPro" id="IPR005648">
    <property type="entry name" value="FlgD"/>
</dbReference>
<sequence>MSTLAGINELFPQPEATQRQTSSVEDMGSEEFLTLMVAQLKNQDPTKPLDNMDFMGQLAQFGTVSGIQDLNSGFGGLASAMTGSQALQAANLVGRDVVTEGNVGLLREVAASGEGEDAEPALALDATVAFDGSATAATLFVQDMSGRLVYSAALPPGVDSDFRVQWDGRDGSGEQLEAGQYRVSVEALIGGVSTTVPVYAHQRVESVAIAAGSGDVALNLGNGQTVNMSAVKSIL</sequence>
<evidence type="ECO:0000256" key="6">
    <source>
        <dbReference type="SAM" id="MobiDB-lite"/>
    </source>
</evidence>
<comment type="similarity">
    <text evidence="1 5">Belongs to the FlgD family.</text>
</comment>
<dbReference type="EMBL" id="DMND01000106">
    <property type="protein sequence ID" value="HAN27584.1"/>
    <property type="molecule type" value="Genomic_DNA"/>
</dbReference>
<gene>
    <name evidence="9" type="ORF">DCP75_07670</name>
</gene>
<reference evidence="9 10" key="1">
    <citation type="journal article" date="2018" name="Nat. Biotechnol.">
        <title>A standardized bacterial taxonomy based on genome phylogeny substantially revises the tree of life.</title>
        <authorList>
            <person name="Parks D.H."/>
            <person name="Chuvochina M."/>
            <person name="Waite D.W."/>
            <person name="Rinke C."/>
            <person name="Skarshewski A."/>
            <person name="Chaumeil P.A."/>
            <person name="Hugenholtz P."/>
        </authorList>
    </citation>
    <scope>NUCLEOTIDE SEQUENCE [LARGE SCALE GENOMIC DNA]</scope>
    <source>
        <strain evidence="9">UBA9158</strain>
    </source>
</reference>
<feature type="domain" description="FlgD/Vpr Ig-like" evidence="7">
    <location>
        <begin position="128"/>
        <end position="188"/>
    </location>
</feature>
<dbReference type="Proteomes" id="UP000259273">
    <property type="component" value="Unassembled WGS sequence"/>
</dbReference>
<dbReference type="Pfam" id="PF13861">
    <property type="entry name" value="FLgD_tudor"/>
    <property type="match status" value="1"/>
</dbReference>
<comment type="caution">
    <text evidence="9">The sequence shown here is derived from an EMBL/GenBank/DDBJ whole genome shotgun (WGS) entry which is preliminary data.</text>
</comment>
<dbReference type="AlphaFoldDB" id="A0A3C1KML7"/>
<keyword evidence="9" id="KW-0282">Flagellum</keyword>
<dbReference type="Pfam" id="PF03963">
    <property type="entry name" value="FlgD"/>
    <property type="match status" value="1"/>
</dbReference>
<dbReference type="InterPro" id="IPR025965">
    <property type="entry name" value="FlgD/Vpr_Ig-like"/>
</dbReference>
<dbReference type="GO" id="GO:0044781">
    <property type="term" value="P:bacterial-type flagellum organization"/>
    <property type="evidence" value="ECO:0007669"/>
    <property type="project" value="UniProtKB-UniRule"/>
</dbReference>
<proteinExistence type="inferred from homology"/>
<protein>
    <recommendedName>
        <fullName evidence="2 5">Basal-body rod modification protein FlgD</fullName>
    </recommendedName>
</protein>
<evidence type="ECO:0000256" key="3">
    <source>
        <dbReference type="ARBA" id="ARBA00022795"/>
    </source>
</evidence>
<comment type="function">
    <text evidence="4 5">Required for flagellar hook formation. May act as a scaffolding protein.</text>
</comment>
<dbReference type="InterPro" id="IPR025963">
    <property type="entry name" value="FLgD_Tudor"/>
</dbReference>
<keyword evidence="3 5" id="KW-1005">Bacterial flagellum biogenesis</keyword>
<accession>A0A3C1KML7</accession>
<feature type="region of interest" description="Disordered" evidence="6">
    <location>
        <begin position="1"/>
        <end position="23"/>
    </location>
</feature>
<evidence type="ECO:0000256" key="4">
    <source>
        <dbReference type="ARBA" id="ARBA00024746"/>
    </source>
</evidence>
<feature type="domain" description="FlgD Tudor-like" evidence="8">
    <location>
        <begin position="84"/>
        <end position="232"/>
    </location>
</feature>
<keyword evidence="9" id="KW-0966">Cell projection</keyword>